<dbReference type="EMBL" id="CP018477">
    <property type="protein sequence ID" value="ASV76669.1"/>
    <property type="molecule type" value="Genomic_DNA"/>
</dbReference>
<protein>
    <submittedName>
        <fullName evidence="1">Uncharacterized protein</fullName>
    </submittedName>
</protein>
<evidence type="ECO:0000313" key="2">
    <source>
        <dbReference type="Proteomes" id="UP000215086"/>
    </source>
</evidence>
<reference evidence="1 2" key="1">
    <citation type="journal article" name="Front. Microbiol.">
        <title>Sugar Metabolism of the First Thermophilic Planctomycete Thermogutta terrifontis: Comparative Genomic and Transcriptomic Approaches.</title>
        <authorList>
            <person name="Elcheninov A.G."/>
            <person name="Menzel P."/>
            <person name="Gudbergsdottir S.R."/>
            <person name="Slesarev A.I."/>
            <person name="Kadnikov V.V."/>
            <person name="Krogh A."/>
            <person name="Bonch-Osmolovskaya E.A."/>
            <person name="Peng X."/>
            <person name="Kublanov I.V."/>
        </authorList>
    </citation>
    <scope>NUCLEOTIDE SEQUENCE [LARGE SCALE GENOMIC DNA]</scope>
    <source>
        <strain evidence="1 2">R1</strain>
    </source>
</reference>
<proteinExistence type="predicted"/>
<sequence length="155" mass="18063">MLPPFAFRLEQSFRDQGCEGDKEYQSAIPEVQRMRDIVQQAFLAKSRDIPLPNKGQRFKAAQDVDVTAVVYWQHEMCPTLLIPITTEAYTLTAGEIVILPYQPNHLHSVACTVIPERYVELEREVVKPDFRLDKLYVGYAFSVWYDTLYSQFLWL</sequence>
<name>A0A286RL17_9BACT</name>
<dbReference type="KEGG" id="ttf:THTE_4068"/>
<dbReference type="Proteomes" id="UP000215086">
    <property type="component" value="Chromosome"/>
</dbReference>
<accession>A0A286RL17</accession>
<gene>
    <name evidence="1" type="ORF">THTE_4068</name>
</gene>
<dbReference type="RefSeq" id="WP_157732173.1">
    <property type="nucleotide sequence ID" value="NZ_CP018477.1"/>
</dbReference>
<evidence type="ECO:0000313" key="1">
    <source>
        <dbReference type="EMBL" id="ASV76669.1"/>
    </source>
</evidence>
<organism evidence="1 2">
    <name type="scientific">Thermogutta terrifontis</name>
    <dbReference type="NCBI Taxonomy" id="1331910"/>
    <lineage>
        <taxon>Bacteria</taxon>
        <taxon>Pseudomonadati</taxon>
        <taxon>Planctomycetota</taxon>
        <taxon>Planctomycetia</taxon>
        <taxon>Pirellulales</taxon>
        <taxon>Thermoguttaceae</taxon>
        <taxon>Thermogutta</taxon>
    </lineage>
</organism>
<dbReference type="AlphaFoldDB" id="A0A286RL17"/>
<keyword evidence="2" id="KW-1185">Reference proteome</keyword>